<evidence type="ECO:0000259" key="2">
    <source>
        <dbReference type="Pfam" id="PF02272"/>
    </source>
</evidence>
<feature type="domain" description="DDH" evidence="1">
    <location>
        <begin position="55"/>
        <end position="156"/>
    </location>
</feature>
<dbReference type="Pfam" id="PF02272">
    <property type="entry name" value="DHHA1"/>
    <property type="match status" value="1"/>
</dbReference>
<dbReference type="InterPro" id="IPR038763">
    <property type="entry name" value="DHH_sf"/>
</dbReference>
<dbReference type="AlphaFoldDB" id="A0A9D9DJK0"/>
<sequence length="514" mass="56366">MESLLDRLLKHYSLSLEGYGRLKADPSFSLLPKLDAMMAISAKNRIARAKEANEKVLIYGDYDCDGIMASAIMARTLHKLGIKAEVFIPSRYKDGYGLNEENAKRIASKGYGLVILVDNGVSCLSPISYLYEKGIDCIAIDHHDVGSTLPPCTLIHDRLIGLEEKCSAGALCFYFSSLLLGEVDYENLVMGAVSVISDVMPMKGENRTLVGLCLRLLRKGYGRRVLALLDAFPDERGLSMSAIPKINAPGRILEDQRPLIACAYYFAGLSKDPMAALRIMEKAKETRVEMTAEAEKGEAIEESGNALFYPNPGLEGLGGLLANRLLEQKGKQTIVVSKAGNGECIASLRGKGAFDSSEFTKRVSDRLTSFGGHRYAAGIRFPAESLSYVKDSFFAYCNALPEAAEEEEEAGVELLLSEITMENYALLRSFGPFGKDFEAPSFLLEVDTSSLTYSPRKKMLSTSLGKGTSIFSFLIKEGDLPRGRKAELRGKLILSKREEGVELEFFAEKAKLLP</sequence>
<dbReference type="GO" id="GO:0004527">
    <property type="term" value="F:exonuclease activity"/>
    <property type="evidence" value="ECO:0007669"/>
    <property type="project" value="UniProtKB-KW"/>
</dbReference>
<dbReference type="Proteomes" id="UP000823634">
    <property type="component" value="Unassembled WGS sequence"/>
</dbReference>
<protein>
    <submittedName>
        <fullName evidence="3">DHH family phosphoesterase</fullName>
    </submittedName>
</protein>
<reference evidence="3" key="1">
    <citation type="submission" date="2020-10" db="EMBL/GenBank/DDBJ databases">
        <authorList>
            <person name="Gilroy R."/>
        </authorList>
    </citation>
    <scope>NUCLEOTIDE SEQUENCE</scope>
    <source>
        <strain evidence="3">17113</strain>
    </source>
</reference>
<gene>
    <name evidence="3" type="ORF">IAC61_03295</name>
</gene>
<feature type="domain" description="DHHA1" evidence="2">
    <location>
        <begin position="321"/>
        <end position="388"/>
    </location>
</feature>
<dbReference type="InterPro" id="IPR003156">
    <property type="entry name" value="DHHA1_dom"/>
</dbReference>
<organism evidence="3 4">
    <name type="scientific">Candidatus Alloenteromonas pullistercoris</name>
    <dbReference type="NCBI Taxonomy" id="2840785"/>
    <lineage>
        <taxon>Bacteria</taxon>
        <taxon>Bacillati</taxon>
        <taxon>Bacillota</taxon>
        <taxon>Bacillota incertae sedis</taxon>
        <taxon>Candidatus Alloenteromonas</taxon>
    </lineage>
</organism>
<dbReference type="SUPFAM" id="SSF64182">
    <property type="entry name" value="DHH phosphoesterases"/>
    <property type="match status" value="1"/>
</dbReference>
<dbReference type="InterPro" id="IPR051673">
    <property type="entry name" value="SSDNA_exonuclease_RecJ"/>
</dbReference>
<dbReference type="InterPro" id="IPR001667">
    <property type="entry name" value="DDH_dom"/>
</dbReference>
<evidence type="ECO:0000313" key="4">
    <source>
        <dbReference type="Proteomes" id="UP000823634"/>
    </source>
</evidence>
<evidence type="ECO:0000259" key="1">
    <source>
        <dbReference type="Pfam" id="PF01368"/>
    </source>
</evidence>
<dbReference type="Gene3D" id="3.90.1640.30">
    <property type="match status" value="1"/>
</dbReference>
<accession>A0A9D9DJK0</accession>
<name>A0A9D9DJK0_9FIRM</name>
<reference evidence="3" key="2">
    <citation type="journal article" date="2021" name="PeerJ">
        <title>Extensive microbial diversity within the chicken gut microbiome revealed by metagenomics and culture.</title>
        <authorList>
            <person name="Gilroy R."/>
            <person name="Ravi A."/>
            <person name="Getino M."/>
            <person name="Pursley I."/>
            <person name="Horton D.L."/>
            <person name="Alikhan N.F."/>
            <person name="Baker D."/>
            <person name="Gharbi K."/>
            <person name="Hall N."/>
            <person name="Watson M."/>
            <person name="Adriaenssens E.M."/>
            <person name="Foster-Nyarko E."/>
            <person name="Jarju S."/>
            <person name="Secka A."/>
            <person name="Antonio M."/>
            <person name="Oren A."/>
            <person name="Chaudhuri R.R."/>
            <person name="La Ragione R."/>
            <person name="Hildebrand F."/>
            <person name="Pallen M.J."/>
        </authorList>
    </citation>
    <scope>NUCLEOTIDE SEQUENCE</scope>
    <source>
        <strain evidence="3">17113</strain>
    </source>
</reference>
<dbReference type="PANTHER" id="PTHR30255:SF2">
    <property type="entry name" value="SINGLE-STRANDED-DNA-SPECIFIC EXONUCLEASE RECJ"/>
    <property type="match status" value="1"/>
</dbReference>
<dbReference type="GO" id="GO:0003676">
    <property type="term" value="F:nucleic acid binding"/>
    <property type="evidence" value="ECO:0007669"/>
    <property type="project" value="InterPro"/>
</dbReference>
<dbReference type="EMBL" id="JADINA010000021">
    <property type="protein sequence ID" value="MBO8426329.1"/>
    <property type="molecule type" value="Genomic_DNA"/>
</dbReference>
<dbReference type="PANTHER" id="PTHR30255">
    <property type="entry name" value="SINGLE-STRANDED-DNA-SPECIFIC EXONUCLEASE RECJ"/>
    <property type="match status" value="1"/>
</dbReference>
<proteinExistence type="predicted"/>
<comment type="caution">
    <text evidence="3">The sequence shown here is derived from an EMBL/GenBank/DDBJ whole genome shotgun (WGS) entry which is preliminary data.</text>
</comment>
<dbReference type="Pfam" id="PF01368">
    <property type="entry name" value="DHH"/>
    <property type="match status" value="1"/>
</dbReference>
<evidence type="ECO:0000313" key="3">
    <source>
        <dbReference type="EMBL" id="MBO8426329.1"/>
    </source>
</evidence>
<dbReference type="Gene3D" id="3.10.310.30">
    <property type="match status" value="1"/>
</dbReference>